<evidence type="ECO:0000313" key="3">
    <source>
        <dbReference type="Proteomes" id="UP001497472"/>
    </source>
</evidence>
<evidence type="ECO:0000313" key="2">
    <source>
        <dbReference type="EMBL" id="CAK1546743.1"/>
    </source>
</evidence>
<protein>
    <recommendedName>
        <fullName evidence="4">Secreted protein</fullName>
    </recommendedName>
</protein>
<dbReference type="EMBL" id="CAVLEF010000008">
    <property type="protein sequence ID" value="CAK1546743.1"/>
    <property type="molecule type" value="Genomic_DNA"/>
</dbReference>
<dbReference type="Proteomes" id="UP001497472">
    <property type="component" value="Unassembled WGS sequence"/>
</dbReference>
<evidence type="ECO:0008006" key="4">
    <source>
        <dbReference type="Google" id="ProtNLM"/>
    </source>
</evidence>
<sequence>MASILVFVILSCIFLVRADDCDCKQDKSIQEAEEMIKFLRHLPSHLDKEQRYPVVPGELAPLVPCANCIAKNRRKRTVRGIPGHGCPVDFIRLGRICVNGRRFGVVRY</sequence>
<proteinExistence type="predicted"/>
<dbReference type="AlphaFoldDB" id="A0AAV1JBP7"/>
<reference evidence="2 3" key="1">
    <citation type="submission" date="2023-11" db="EMBL/GenBank/DDBJ databases">
        <authorList>
            <person name="Okamura Y."/>
        </authorList>
    </citation>
    <scope>NUCLEOTIDE SEQUENCE [LARGE SCALE GENOMIC DNA]</scope>
</reference>
<keyword evidence="3" id="KW-1185">Reference proteome</keyword>
<evidence type="ECO:0000256" key="1">
    <source>
        <dbReference type="SAM" id="SignalP"/>
    </source>
</evidence>
<accession>A0AAV1JBP7</accession>
<feature type="signal peptide" evidence="1">
    <location>
        <begin position="1"/>
        <end position="18"/>
    </location>
</feature>
<feature type="chain" id="PRO_5043785277" description="Secreted protein" evidence="1">
    <location>
        <begin position="19"/>
        <end position="108"/>
    </location>
</feature>
<name>A0AAV1JBP7_9NEOP</name>
<organism evidence="2 3">
    <name type="scientific">Leptosia nina</name>
    <dbReference type="NCBI Taxonomy" id="320188"/>
    <lineage>
        <taxon>Eukaryota</taxon>
        <taxon>Metazoa</taxon>
        <taxon>Ecdysozoa</taxon>
        <taxon>Arthropoda</taxon>
        <taxon>Hexapoda</taxon>
        <taxon>Insecta</taxon>
        <taxon>Pterygota</taxon>
        <taxon>Neoptera</taxon>
        <taxon>Endopterygota</taxon>
        <taxon>Lepidoptera</taxon>
        <taxon>Glossata</taxon>
        <taxon>Ditrysia</taxon>
        <taxon>Papilionoidea</taxon>
        <taxon>Pieridae</taxon>
        <taxon>Pierinae</taxon>
        <taxon>Leptosia</taxon>
    </lineage>
</organism>
<gene>
    <name evidence="2" type="ORF">LNINA_LOCUS6274</name>
</gene>
<comment type="caution">
    <text evidence="2">The sequence shown here is derived from an EMBL/GenBank/DDBJ whole genome shotgun (WGS) entry which is preliminary data.</text>
</comment>
<keyword evidence="1" id="KW-0732">Signal</keyword>